<dbReference type="PANTHER" id="PTHR10066">
    <property type="entry name" value="BETA-GLUCURONIDASE"/>
    <property type="match status" value="1"/>
</dbReference>
<feature type="domain" description="Glycoside hydrolase family 2 catalytic" evidence="8">
    <location>
        <begin position="300"/>
        <end position="596"/>
    </location>
</feature>
<protein>
    <recommendedName>
        <fullName evidence="3">Beta-glucuronidase</fullName>
        <ecNumber evidence="2">3.2.1.31</ecNumber>
    </recommendedName>
</protein>
<dbReference type="InterPro" id="IPR017853">
    <property type="entry name" value="GH"/>
</dbReference>
<dbReference type="InterPro" id="IPR036156">
    <property type="entry name" value="Beta-gal/glucu_dom_sf"/>
</dbReference>
<dbReference type="Pfam" id="PF02836">
    <property type="entry name" value="Glyco_hydro_2_C"/>
    <property type="match status" value="1"/>
</dbReference>
<sequence length="600" mass="69354">MKILKLAMLCTIVQVTALFSLDAKNNIIQNVSARKYKSLDGVWQIIIDPLENGFYNHSLKPRKNGYFKNEKIKNPDDLIEYNFDHSYQLNVPGDWNTQMEKLYYYEGCIWYKKSFDYREEINGRVYVHFEAVNYECKVYLNGQHLGDHVGGYTPFSFEVTELLQKTDNFLIVKVKNSRRREGVPTINTDWWNYGGITRSVKLLELPNLFIQDYAIRLSKNEANVIEGWVQLNGDNLSADVEVSIPELKKKINIRTNENGFATFKVKSAIERWSPENPKLYKIKLVTDRDVLEDEVGFKRIEVRGTDILLNGKPIFLKGISIHEEAPFGGGRVTTPEQCRILLNWAKELGCNFIRLAHYPHGEHMVKQAEKMGFLIWSEIPVYWTVLFNNNGTYQNAENQLEEMITRDKNRVGIGLWSVANETPVNEERLAFLKKLIAKARSLDNTRLITAALNSQKGQGNNIIIDDQLGKHVDVIGINNYCGWYSKKPGECGALSWQNKFDKPVILSEVGAGALVGLHGAVNERWTEEYQAEVYRHNLRMVENIEFVQGLSPWILTDFRSPRRNLRHIQMDYNRKGLISDSGIKKEAFYILQQYYKEKVD</sequence>
<dbReference type="PANTHER" id="PTHR10066:SF67">
    <property type="entry name" value="BETA-GLUCURONIDASE"/>
    <property type="match status" value="1"/>
</dbReference>
<feature type="domain" description="Glycoside hydrolase family 2 immunoglobulin-like beta-sandwich" evidence="7">
    <location>
        <begin position="209"/>
        <end position="289"/>
    </location>
</feature>
<evidence type="ECO:0000256" key="6">
    <source>
        <dbReference type="SAM" id="SignalP"/>
    </source>
</evidence>
<evidence type="ECO:0000259" key="7">
    <source>
        <dbReference type="Pfam" id="PF00703"/>
    </source>
</evidence>
<dbReference type="Pfam" id="PF00703">
    <property type="entry name" value="Glyco_hydro_2"/>
    <property type="match status" value="1"/>
</dbReference>
<dbReference type="EC" id="3.2.1.31" evidence="2"/>
<dbReference type="EMBL" id="JAUJEB010000002">
    <property type="protein sequence ID" value="MDN5213285.1"/>
    <property type="molecule type" value="Genomic_DNA"/>
</dbReference>
<keyword evidence="5" id="KW-0326">Glycosidase</keyword>
<dbReference type="InterPro" id="IPR006102">
    <property type="entry name" value="Ig-like_GH2"/>
</dbReference>
<dbReference type="RefSeq" id="WP_346758624.1">
    <property type="nucleotide sequence ID" value="NZ_JAUJEB010000002.1"/>
</dbReference>
<gene>
    <name evidence="10" type="ORF">QQ020_14545</name>
</gene>
<dbReference type="SUPFAM" id="SSF49303">
    <property type="entry name" value="beta-Galactosidase/glucuronidase domain"/>
    <property type="match status" value="1"/>
</dbReference>
<evidence type="ECO:0000313" key="11">
    <source>
        <dbReference type="Proteomes" id="UP001172083"/>
    </source>
</evidence>
<feature type="chain" id="PRO_5046077119" description="Beta-glucuronidase" evidence="6">
    <location>
        <begin position="18"/>
        <end position="600"/>
    </location>
</feature>
<dbReference type="GO" id="GO:0016787">
    <property type="term" value="F:hydrolase activity"/>
    <property type="evidence" value="ECO:0007669"/>
    <property type="project" value="UniProtKB-KW"/>
</dbReference>
<dbReference type="InterPro" id="IPR006101">
    <property type="entry name" value="Glyco_hydro_2"/>
</dbReference>
<evidence type="ECO:0000256" key="4">
    <source>
        <dbReference type="ARBA" id="ARBA00022801"/>
    </source>
</evidence>
<dbReference type="InterPro" id="IPR008979">
    <property type="entry name" value="Galactose-bd-like_sf"/>
</dbReference>
<evidence type="ECO:0000256" key="2">
    <source>
        <dbReference type="ARBA" id="ARBA00012761"/>
    </source>
</evidence>
<keyword evidence="11" id="KW-1185">Reference proteome</keyword>
<dbReference type="Pfam" id="PF02837">
    <property type="entry name" value="Glyco_hydro_2_N"/>
    <property type="match status" value="1"/>
</dbReference>
<dbReference type="SUPFAM" id="SSF51445">
    <property type="entry name" value="(Trans)glycosidases"/>
    <property type="match status" value="1"/>
</dbReference>
<evidence type="ECO:0000256" key="1">
    <source>
        <dbReference type="ARBA" id="ARBA00007401"/>
    </source>
</evidence>
<dbReference type="Gene3D" id="2.60.40.10">
    <property type="entry name" value="Immunoglobulins"/>
    <property type="match status" value="1"/>
</dbReference>
<proteinExistence type="inferred from homology"/>
<evidence type="ECO:0000256" key="5">
    <source>
        <dbReference type="ARBA" id="ARBA00023295"/>
    </source>
</evidence>
<evidence type="ECO:0000259" key="9">
    <source>
        <dbReference type="Pfam" id="PF02837"/>
    </source>
</evidence>
<dbReference type="Proteomes" id="UP001172083">
    <property type="component" value="Unassembled WGS sequence"/>
</dbReference>
<comment type="similarity">
    <text evidence="1">Belongs to the glycosyl hydrolase 2 family.</text>
</comment>
<dbReference type="Gene3D" id="3.20.20.80">
    <property type="entry name" value="Glycosidases"/>
    <property type="match status" value="1"/>
</dbReference>
<organism evidence="10 11">
    <name type="scientific">Agaribacillus aureus</name>
    <dbReference type="NCBI Taxonomy" id="3051825"/>
    <lineage>
        <taxon>Bacteria</taxon>
        <taxon>Pseudomonadati</taxon>
        <taxon>Bacteroidota</taxon>
        <taxon>Cytophagia</taxon>
        <taxon>Cytophagales</taxon>
        <taxon>Splendidivirgaceae</taxon>
        <taxon>Agaribacillus</taxon>
    </lineage>
</organism>
<dbReference type="InterPro" id="IPR013783">
    <property type="entry name" value="Ig-like_fold"/>
</dbReference>
<feature type="signal peptide" evidence="6">
    <location>
        <begin position="1"/>
        <end position="17"/>
    </location>
</feature>
<comment type="caution">
    <text evidence="10">The sequence shown here is derived from an EMBL/GenBank/DDBJ whole genome shotgun (WGS) entry which is preliminary data.</text>
</comment>
<dbReference type="SUPFAM" id="SSF49785">
    <property type="entry name" value="Galactose-binding domain-like"/>
    <property type="match status" value="1"/>
</dbReference>
<evidence type="ECO:0000259" key="8">
    <source>
        <dbReference type="Pfam" id="PF02836"/>
    </source>
</evidence>
<feature type="domain" description="Glycosyl hydrolases family 2 sugar binding" evidence="9">
    <location>
        <begin position="37"/>
        <end position="206"/>
    </location>
</feature>
<dbReference type="Gene3D" id="2.60.120.260">
    <property type="entry name" value="Galactose-binding domain-like"/>
    <property type="match status" value="1"/>
</dbReference>
<keyword evidence="6" id="KW-0732">Signal</keyword>
<dbReference type="PRINTS" id="PR00132">
    <property type="entry name" value="GLHYDRLASE2"/>
</dbReference>
<evidence type="ECO:0000313" key="10">
    <source>
        <dbReference type="EMBL" id="MDN5213285.1"/>
    </source>
</evidence>
<dbReference type="InterPro" id="IPR006104">
    <property type="entry name" value="Glyco_hydro_2_N"/>
</dbReference>
<accession>A0ABT8L699</accession>
<name>A0ABT8L699_9BACT</name>
<keyword evidence="4 10" id="KW-0378">Hydrolase</keyword>
<dbReference type="InterPro" id="IPR006103">
    <property type="entry name" value="Glyco_hydro_2_cat"/>
</dbReference>
<evidence type="ECO:0000256" key="3">
    <source>
        <dbReference type="ARBA" id="ARBA00016205"/>
    </source>
</evidence>
<reference evidence="10" key="1">
    <citation type="submission" date="2023-06" db="EMBL/GenBank/DDBJ databases">
        <title>Genomic of Agaribacillus aureum.</title>
        <authorList>
            <person name="Wang G."/>
        </authorList>
    </citation>
    <scope>NUCLEOTIDE SEQUENCE</scope>
    <source>
        <strain evidence="10">BMA12</strain>
    </source>
</reference>